<dbReference type="EMBL" id="CP058350">
    <property type="protein sequence ID" value="QLF68381.1"/>
    <property type="molecule type" value="Genomic_DNA"/>
</dbReference>
<dbReference type="Gene3D" id="3.40.390.70">
    <property type="match status" value="1"/>
</dbReference>
<name>A0ABX6QII8_9HYPH</name>
<dbReference type="PIRSF" id="PIRSF012641">
    <property type="entry name" value="UCP012641"/>
    <property type="match status" value="1"/>
</dbReference>
<dbReference type="InterPro" id="IPR011201">
    <property type="entry name" value="Zinc-ribbon_6_bact"/>
</dbReference>
<accession>A0ABX6QII8</accession>
<sequence length="360" mass="40520">MRLFSCSNCRNVVHFDNTTCVACGMRLAYRPLAFDMVTLSSEPDGSFRSVGVDPVRVQPCVNASYDACNWLVDDDQEAGYCRACRHNVVIPDLTVPDNIVNWRKIELAKHALIYSLLRLGLPLADRTEDPHHGLGFAFLSDDATASEEGSVLTGHAEGLITLNMAEASDAEREKRRVALNEPFRTLSGHFRHEVAHYFWNVLIRDRSQVSSFRTVFGDESADYAAALESYYAEGPPPGWDQGYISTYATSHPWEDFAETFAHYLHIIDALDTADAFGLKTNPKIYGEKQGLVLDETFDSYRARDVRDLVEAWVPLTLAINSINRSMGQPDLYPFVLNEPVMLKLEYIHQLIRSSKGYDPL</sequence>
<feature type="domain" description="Zinc-ribbon" evidence="1">
    <location>
        <begin position="3"/>
        <end position="94"/>
    </location>
</feature>
<dbReference type="Pfam" id="PF10005">
    <property type="entry name" value="Zn_ribbon_DZR_6"/>
    <property type="match status" value="1"/>
</dbReference>
<dbReference type="RefSeq" id="WP_138288464.1">
    <property type="nucleotide sequence ID" value="NZ_CP058350.1"/>
</dbReference>
<evidence type="ECO:0000313" key="2">
    <source>
        <dbReference type="EMBL" id="QLF68381.1"/>
    </source>
</evidence>
<dbReference type="InterPro" id="IPR031321">
    <property type="entry name" value="UCP012641"/>
</dbReference>
<dbReference type="Pfam" id="PF15887">
    <property type="entry name" value="Peptidase_Mx"/>
    <property type="match status" value="1"/>
</dbReference>
<protein>
    <submittedName>
        <fullName evidence="2">Zinc-binding peptidase</fullName>
    </submittedName>
</protein>
<evidence type="ECO:0000259" key="1">
    <source>
        <dbReference type="Pfam" id="PF10005"/>
    </source>
</evidence>
<evidence type="ECO:0000313" key="3">
    <source>
        <dbReference type="Proteomes" id="UP000308530"/>
    </source>
</evidence>
<keyword evidence="3" id="KW-1185">Reference proteome</keyword>
<dbReference type="Proteomes" id="UP000308530">
    <property type="component" value="Chromosome"/>
</dbReference>
<reference evidence="2 3" key="1">
    <citation type="submission" date="2020-06" db="EMBL/GenBank/DDBJ databases">
        <title>Genome sequence of Rhizobium sp strain ADMK78.</title>
        <authorList>
            <person name="Rahi P."/>
        </authorList>
    </citation>
    <scope>NUCLEOTIDE SEQUENCE [LARGE SCALE GENOMIC DNA]</scope>
    <source>
        <strain evidence="2 3">ADMK78</strain>
    </source>
</reference>
<gene>
    <name evidence="2" type="ORF">FE840_001780</name>
</gene>
<organism evidence="2 3">
    <name type="scientific">Peteryoungia desertarenae</name>
    <dbReference type="NCBI Taxonomy" id="1813451"/>
    <lineage>
        <taxon>Bacteria</taxon>
        <taxon>Pseudomonadati</taxon>
        <taxon>Pseudomonadota</taxon>
        <taxon>Alphaproteobacteria</taxon>
        <taxon>Hyphomicrobiales</taxon>
        <taxon>Rhizobiaceae</taxon>
        <taxon>Peteryoungia</taxon>
    </lineage>
</organism>
<proteinExistence type="predicted"/>